<dbReference type="InterPro" id="IPR039254">
    <property type="entry name" value="Rds1"/>
</dbReference>
<accession>A0A1E3IRS9</accession>
<dbReference type="Pfam" id="PF13668">
    <property type="entry name" value="Ferritin_2"/>
    <property type="match status" value="1"/>
</dbReference>
<comment type="caution">
    <text evidence="2">The sequence shown here is derived from an EMBL/GenBank/DDBJ whole genome shotgun (WGS) entry which is preliminary data.</text>
</comment>
<reference evidence="2 3" key="1">
    <citation type="submission" date="2016-06" db="EMBL/GenBank/DDBJ databases">
        <title>Evolution of pathogenesis and genome organization in the Tremellales.</title>
        <authorList>
            <person name="Cuomo C."/>
            <person name="Litvintseva A."/>
            <person name="Heitman J."/>
            <person name="Chen Y."/>
            <person name="Sun S."/>
            <person name="Springer D."/>
            <person name="Dromer F."/>
            <person name="Young S."/>
            <person name="Zeng Q."/>
            <person name="Chapman S."/>
            <person name="Gujja S."/>
            <person name="Saif S."/>
            <person name="Birren B."/>
        </authorList>
    </citation>
    <scope>NUCLEOTIDE SEQUENCE [LARGE SCALE GENOMIC DNA]</scope>
    <source>
        <strain evidence="2 3">CBS 7118</strain>
    </source>
</reference>
<protein>
    <submittedName>
        <fullName evidence="2">Uncharacterized protein</fullName>
    </submittedName>
</protein>
<dbReference type="PANTHER" id="PTHR38705">
    <property type="entry name" value="PROTEIN RDS1"/>
    <property type="match status" value="1"/>
</dbReference>
<dbReference type="OrthoDB" id="1001765at2759"/>
<dbReference type="SUPFAM" id="SSF47240">
    <property type="entry name" value="Ferritin-like"/>
    <property type="match status" value="1"/>
</dbReference>
<proteinExistence type="predicted"/>
<evidence type="ECO:0000313" key="2">
    <source>
        <dbReference type="EMBL" id="ODN91324.1"/>
    </source>
</evidence>
<dbReference type="PANTHER" id="PTHR38705:SF1">
    <property type="entry name" value="PROTEIN RDS1"/>
    <property type="match status" value="1"/>
</dbReference>
<dbReference type="AlphaFoldDB" id="A0A1E3IRS9"/>
<dbReference type="EMBL" id="AWGH01000019">
    <property type="protein sequence ID" value="ODN91324.1"/>
    <property type="molecule type" value="Genomic_DNA"/>
</dbReference>
<gene>
    <name evidence="2" type="ORF">L198_05835</name>
</gene>
<name>A0A1E3IRS9_9TREE</name>
<dbReference type="InterPro" id="IPR009078">
    <property type="entry name" value="Ferritin-like_SF"/>
</dbReference>
<sequence length="310" mass="32475">MKFSTAFALISALATTASAMPTSYPIFNRAISARADAPTTTQVLQYALTLENLEKSFYADALAQFDASAFEAAGYPDWVRGRLSQIASHESDHVSLLSTALGNDSVEACTYNFPYTDVKSFIALAVALENVGVSAYAGAAQYITDPSYLTIAATILSTEARHQAWEASAVSKGNPWGSAYDTPLGLNLVYTLASAFITSCPDTNAALPVKAYPTLTVAADAKAGESVQFTFDDAHNGTNYAVFYSGIGVASVALDENDSATVPEGLQGVSYVLVSSAADAKSVSEDNIVAGPAILSFPFTSKVENLPFSG</sequence>
<keyword evidence="3" id="KW-1185">Reference proteome</keyword>
<keyword evidence="1" id="KW-0732">Signal</keyword>
<dbReference type="CDD" id="cd00657">
    <property type="entry name" value="Ferritin_like"/>
    <property type="match status" value="1"/>
</dbReference>
<dbReference type="GeneID" id="30195047"/>
<dbReference type="Gene3D" id="1.20.1260.10">
    <property type="match status" value="1"/>
</dbReference>
<dbReference type="InterPro" id="IPR012347">
    <property type="entry name" value="Ferritin-like"/>
</dbReference>
<evidence type="ECO:0000313" key="3">
    <source>
        <dbReference type="Proteomes" id="UP000094819"/>
    </source>
</evidence>
<evidence type="ECO:0000256" key="1">
    <source>
        <dbReference type="SAM" id="SignalP"/>
    </source>
</evidence>
<dbReference type="RefSeq" id="XP_019029950.1">
    <property type="nucleotide sequence ID" value="XM_019177911.1"/>
</dbReference>
<feature type="signal peptide" evidence="1">
    <location>
        <begin position="1"/>
        <end position="19"/>
    </location>
</feature>
<organism evidence="2 3">
    <name type="scientific">Cryptococcus wingfieldii CBS 7118</name>
    <dbReference type="NCBI Taxonomy" id="1295528"/>
    <lineage>
        <taxon>Eukaryota</taxon>
        <taxon>Fungi</taxon>
        <taxon>Dikarya</taxon>
        <taxon>Basidiomycota</taxon>
        <taxon>Agaricomycotina</taxon>
        <taxon>Tremellomycetes</taxon>
        <taxon>Tremellales</taxon>
        <taxon>Cryptococcaceae</taxon>
        <taxon>Cryptococcus</taxon>
    </lineage>
</organism>
<dbReference type="Proteomes" id="UP000094819">
    <property type="component" value="Unassembled WGS sequence"/>
</dbReference>
<feature type="chain" id="PRO_5009129980" evidence="1">
    <location>
        <begin position="20"/>
        <end position="310"/>
    </location>
</feature>